<dbReference type="EMBL" id="BJFL01000020">
    <property type="protein sequence ID" value="GDY32069.1"/>
    <property type="molecule type" value="Genomic_DNA"/>
</dbReference>
<organism evidence="1 2">
    <name type="scientific">Gandjariella thermophila</name>
    <dbReference type="NCBI Taxonomy" id="1931992"/>
    <lineage>
        <taxon>Bacteria</taxon>
        <taxon>Bacillati</taxon>
        <taxon>Actinomycetota</taxon>
        <taxon>Actinomycetes</taxon>
        <taxon>Pseudonocardiales</taxon>
        <taxon>Pseudonocardiaceae</taxon>
        <taxon>Gandjariella</taxon>
    </lineage>
</organism>
<protein>
    <submittedName>
        <fullName evidence="1">Uncharacterized protein</fullName>
    </submittedName>
</protein>
<sequence length="149" mass="15986">MTTAAGQSIELPGPRRSPAPFLVSGTVCGRSVAKAVHSPADVLEEILHWCDRDPNATGNWQVSSDYSEPITLIARLKAGLARETRRIVHLFRLLPGVPLGHTLTARCGEALPIADTEWLAVGTGMPCESCLGLAARDYVVSRAGYARRP</sequence>
<comment type="caution">
    <text evidence="1">The sequence shown here is derived from an EMBL/GenBank/DDBJ whole genome shotgun (WGS) entry which is preliminary data.</text>
</comment>
<dbReference type="Proteomes" id="UP000298860">
    <property type="component" value="Unassembled WGS sequence"/>
</dbReference>
<proteinExistence type="predicted"/>
<evidence type="ECO:0000313" key="2">
    <source>
        <dbReference type="Proteomes" id="UP000298860"/>
    </source>
</evidence>
<dbReference type="AlphaFoldDB" id="A0A4D4JCH4"/>
<keyword evidence="2" id="KW-1185">Reference proteome</keyword>
<reference evidence="2" key="1">
    <citation type="submission" date="2019-04" db="EMBL/GenBank/DDBJ databases">
        <title>Draft genome sequence of Pseudonocardiaceae bacterium SL3-2-4.</title>
        <authorList>
            <person name="Ningsih F."/>
            <person name="Yokota A."/>
            <person name="Sakai Y."/>
            <person name="Nanatani K."/>
            <person name="Yabe S."/>
            <person name="Oetari A."/>
            <person name="Sjamsuridzal W."/>
        </authorList>
    </citation>
    <scope>NUCLEOTIDE SEQUENCE [LARGE SCALE GENOMIC DNA]</scope>
    <source>
        <strain evidence="2">SL3-2-4</strain>
    </source>
</reference>
<accession>A0A4D4JCH4</accession>
<dbReference type="RefSeq" id="WP_225978532.1">
    <property type="nucleotide sequence ID" value="NZ_BJFL01000020.1"/>
</dbReference>
<name>A0A4D4JCH4_9PSEU</name>
<gene>
    <name evidence="1" type="ORF">GTS_37020</name>
</gene>
<evidence type="ECO:0000313" key="1">
    <source>
        <dbReference type="EMBL" id="GDY32069.1"/>
    </source>
</evidence>